<evidence type="ECO:0000256" key="1">
    <source>
        <dbReference type="SAM" id="Coils"/>
    </source>
</evidence>
<evidence type="ECO:0000313" key="2">
    <source>
        <dbReference type="EMBL" id="GFH23830.1"/>
    </source>
</evidence>
<proteinExistence type="predicted"/>
<sequence length="111" mass="11884">MDTLTLAAFEERASVAEARLAALESRIATQGTPAPPQDAPVPSTADLAEIRQLLVRAQQEAAGLQSSKDQMVSELAALHAENLKLKYRIVHLKQAVQEGDARLKVAHSSSS</sequence>
<keyword evidence="3" id="KW-1185">Reference proteome</keyword>
<accession>A0A699ZRQ2</accession>
<dbReference type="AlphaFoldDB" id="A0A699ZRQ2"/>
<feature type="coiled-coil region" evidence="1">
    <location>
        <begin position="6"/>
        <end position="74"/>
    </location>
</feature>
<comment type="caution">
    <text evidence="2">The sequence shown here is derived from an EMBL/GenBank/DDBJ whole genome shotgun (WGS) entry which is preliminary data.</text>
</comment>
<name>A0A699ZRQ2_HAELA</name>
<gene>
    <name evidence="2" type="ORF">HaLaN_21514</name>
</gene>
<dbReference type="Proteomes" id="UP000485058">
    <property type="component" value="Unassembled WGS sequence"/>
</dbReference>
<keyword evidence="1" id="KW-0175">Coiled coil</keyword>
<feature type="non-terminal residue" evidence="2">
    <location>
        <position position="1"/>
    </location>
</feature>
<dbReference type="PANTHER" id="PTHR38377">
    <property type="entry name" value="THREONINE-TRNA LIGASE 2"/>
    <property type="match status" value="1"/>
</dbReference>
<evidence type="ECO:0000313" key="3">
    <source>
        <dbReference type="Proteomes" id="UP000485058"/>
    </source>
</evidence>
<dbReference type="EMBL" id="BLLF01002374">
    <property type="protein sequence ID" value="GFH23830.1"/>
    <property type="molecule type" value="Genomic_DNA"/>
</dbReference>
<reference evidence="2 3" key="1">
    <citation type="submission" date="2020-02" db="EMBL/GenBank/DDBJ databases">
        <title>Draft genome sequence of Haematococcus lacustris strain NIES-144.</title>
        <authorList>
            <person name="Morimoto D."/>
            <person name="Nakagawa S."/>
            <person name="Yoshida T."/>
            <person name="Sawayama S."/>
        </authorList>
    </citation>
    <scope>NUCLEOTIDE SEQUENCE [LARGE SCALE GENOMIC DNA]</scope>
    <source>
        <strain evidence="2 3">NIES-144</strain>
    </source>
</reference>
<protein>
    <submittedName>
        <fullName evidence="2">Uncharacterized protein</fullName>
    </submittedName>
</protein>
<organism evidence="2 3">
    <name type="scientific">Haematococcus lacustris</name>
    <name type="common">Green alga</name>
    <name type="synonym">Haematococcus pluvialis</name>
    <dbReference type="NCBI Taxonomy" id="44745"/>
    <lineage>
        <taxon>Eukaryota</taxon>
        <taxon>Viridiplantae</taxon>
        <taxon>Chlorophyta</taxon>
        <taxon>core chlorophytes</taxon>
        <taxon>Chlorophyceae</taxon>
        <taxon>CS clade</taxon>
        <taxon>Chlamydomonadales</taxon>
        <taxon>Haematococcaceae</taxon>
        <taxon>Haematococcus</taxon>
    </lineage>
</organism>
<dbReference type="PANTHER" id="PTHR38377:SF1">
    <property type="entry name" value="THREONINE-TRNA LIGASE 2"/>
    <property type="match status" value="1"/>
</dbReference>